<protein>
    <submittedName>
        <fullName evidence="1">Uncharacterized protein</fullName>
    </submittedName>
</protein>
<dbReference type="EMBL" id="APAU02000001">
    <property type="protein sequence ID" value="EUB64917.1"/>
    <property type="molecule type" value="Genomic_DNA"/>
</dbReference>
<evidence type="ECO:0000313" key="2">
    <source>
        <dbReference type="Proteomes" id="UP000019149"/>
    </source>
</evidence>
<keyword evidence="2" id="KW-1185">Reference proteome</keyword>
<dbReference type="Proteomes" id="UP000019149">
    <property type="component" value="Unassembled WGS sequence"/>
</dbReference>
<gene>
    <name evidence="1" type="ORF">EGR_00186</name>
</gene>
<dbReference type="GeneID" id="36335901"/>
<dbReference type="CTD" id="36335901"/>
<dbReference type="RefSeq" id="XP_024356113.1">
    <property type="nucleotide sequence ID" value="XM_024489435.1"/>
</dbReference>
<dbReference type="KEGG" id="egl:EGR_00186"/>
<sequence length="61" mass="6942">MAFILTEVSRLLYLLLLLLLLLHCLLQLPSRRAVILALERHDPDKENCRGSAPNIKQSCDT</sequence>
<accession>W6V1T4</accession>
<evidence type="ECO:0000313" key="1">
    <source>
        <dbReference type="EMBL" id="EUB64917.1"/>
    </source>
</evidence>
<comment type="caution">
    <text evidence="1">The sequence shown here is derived from an EMBL/GenBank/DDBJ whole genome shotgun (WGS) entry which is preliminary data.</text>
</comment>
<dbReference type="OrthoDB" id="10500997at2759"/>
<proteinExistence type="predicted"/>
<name>W6V1T4_ECHGR</name>
<reference evidence="1 2" key="1">
    <citation type="journal article" date="2013" name="Nat. Genet.">
        <title>The genome of the hydatid tapeworm Echinococcus granulosus.</title>
        <authorList>
            <person name="Zheng H."/>
            <person name="Zhang W."/>
            <person name="Zhang L."/>
            <person name="Zhang Z."/>
            <person name="Li J."/>
            <person name="Lu G."/>
            <person name="Zhu Y."/>
            <person name="Wang Y."/>
            <person name="Huang Y."/>
            <person name="Liu J."/>
            <person name="Kang H."/>
            <person name="Chen J."/>
            <person name="Wang L."/>
            <person name="Chen A."/>
            <person name="Yu S."/>
            <person name="Gao Z."/>
            <person name="Jin L."/>
            <person name="Gu W."/>
            <person name="Wang Z."/>
            <person name="Zhao L."/>
            <person name="Shi B."/>
            <person name="Wen H."/>
            <person name="Lin R."/>
            <person name="Jones M.K."/>
            <person name="Brejova B."/>
            <person name="Vinar T."/>
            <person name="Zhao G."/>
            <person name="McManus D.P."/>
            <person name="Chen Z."/>
            <person name="Zhou Y."/>
            <person name="Wang S."/>
        </authorList>
    </citation>
    <scope>NUCLEOTIDE SEQUENCE [LARGE SCALE GENOMIC DNA]</scope>
</reference>
<organism evidence="1 2">
    <name type="scientific">Echinococcus granulosus</name>
    <name type="common">Hydatid tapeworm</name>
    <dbReference type="NCBI Taxonomy" id="6210"/>
    <lineage>
        <taxon>Eukaryota</taxon>
        <taxon>Metazoa</taxon>
        <taxon>Spiralia</taxon>
        <taxon>Lophotrochozoa</taxon>
        <taxon>Platyhelminthes</taxon>
        <taxon>Cestoda</taxon>
        <taxon>Eucestoda</taxon>
        <taxon>Cyclophyllidea</taxon>
        <taxon>Taeniidae</taxon>
        <taxon>Echinococcus</taxon>
        <taxon>Echinococcus granulosus group</taxon>
    </lineage>
</organism>
<dbReference type="AlphaFoldDB" id="W6V1T4"/>